<evidence type="ECO:0000313" key="2">
    <source>
        <dbReference type="Proteomes" id="UP001245561"/>
    </source>
</evidence>
<dbReference type="Proteomes" id="UP001245561">
    <property type="component" value="Unassembled WGS sequence"/>
</dbReference>
<accession>A0AAW8TN52</accession>
<organism evidence="1 2">
    <name type="scientific">Enterococcus dongliensis</name>
    <dbReference type="NCBI Taxonomy" id="2559925"/>
    <lineage>
        <taxon>Bacteria</taxon>
        <taxon>Bacillati</taxon>
        <taxon>Bacillota</taxon>
        <taxon>Bacilli</taxon>
        <taxon>Lactobacillales</taxon>
        <taxon>Enterococcaceae</taxon>
        <taxon>Enterococcus</taxon>
    </lineage>
</organism>
<gene>
    <name evidence="1" type="ORF">P7D36_09140</name>
</gene>
<protein>
    <submittedName>
        <fullName evidence="1">Uncharacterized protein</fullName>
    </submittedName>
</protein>
<dbReference type="EMBL" id="JARPYT010000012">
    <property type="protein sequence ID" value="MDT2637655.1"/>
    <property type="molecule type" value="Genomic_DNA"/>
</dbReference>
<name>A0AAW8TN52_9ENTE</name>
<dbReference type="AlphaFoldDB" id="A0AAW8TN52"/>
<dbReference type="RefSeq" id="WP_311800866.1">
    <property type="nucleotide sequence ID" value="NZ_JARPYS010000011.1"/>
</dbReference>
<comment type="caution">
    <text evidence="1">The sequence shown here is derived from an EMBL/GenBank/DDBJ whole genome shotgun (WGS) entry which is preliminary data.</text>
</comment>
<sequence length="70" mass="8100">MEQNQLKKLMEMNENNETLETTFFEMRRGLSLIAKQSKYLFDECVKEGFTEEQALTIVLGMFSGSGVRND</sequence>
<evidence type="ECO:0000313" key="1">
    <source>
        <dbReference type="EMBL" id="MDT2637655.1"/>
    </source>
</evidence>
<proteinExistence type="predicted"/>
<reference evidence="1" key="1">
    <citation type="submission" date="2023-03" db="EMBL/GenBank/DDBJ databases">
        <authorList>
            <person name="Shen W."/>
            <person name="Cai J."/>
        </authorList>
    </citation>
    <scope>NUCLEOTIDE SEQUENCE</scope>
    <source>
        <strain evidence="1">P55-2</strain>
    </source>
</reference>